<protein>
    <recommendedName>
        <fullName evidence="3">Transposase</fullName>
    </recommendedName>
</protein>
<evidence type="ECO:0000313" key="2">
    <source>
        <dbReference type="Proteomes" id="UP001314205"/>
    </source>
</evidence>
<proteinExistence type="predicted"/>
<comment type="caution">
    <text evidence="1">The sequence shown here is derived from an EMBL/GenBank/DDBJ whole genome shotgun (WGS) entry which is preliminary data.</text>
</comment>
<organism evidence="1 2">
    <name type="scientific">Parnassius mnemosyne</name>
    <name type="common">clouded apollo</name>
    <dbReference type="NCBI Taxonomy" id="213953"/>
    <lineage>
        <taxon>Eukaryota</taxon>
        <taxon>Metazoa</taxon>
        <taxon>Ecdysozoa</taxon>
        <taxon>Arthropoda</taxon>
        <taxon>Hexapoda</taxon>
        <taxon>Insecta</taxon>
        <taxon>Pterygota</taxon>
        <taxon>Neoptera</taxon>
        <taxon>Endopterygota</taxon>
        <taxon>Lepidoptera</taxon>
        <taxon>Glossata</taxon>
        <taxon>Ditrysia</taxon>
        <taxon>Papilionoidea</taxon>
        <taxon>Papilionidae</taxon>
        <taxon>Parnassiinae</taxon>
        <taxon>Parnassini</taxon>
        <taxon>Parnassius</taxon>
        <taxon>Driopa</taxon>
    </lineage>
</organism>
<dbReference type="AlphaFoldDB" id="A0AAV1KFX9"/>
<evidence type="ECO:0008006" key="3">
    <source>
        <dbReference type="Google" id="ProtNLM"/>
    </source>
</evidence>
<dbReference type="EMBL" id="CAVLGL010000035">
    <property type="protein sequence ID" value="CAK1581459.1"/>
    <property type="molecule type" value="Genomic_DNA"/>
</dbReference>
<gene>
    <name evidence="1" type="ORF">PARMNEM_LOCUS3121</name>
</gene>
<dbReference type="Proteomes" id="UP001314205">
    <property type="component" value="Unassembled WGS sequence"/>
</dbReference>
<accession>A0AAV1KFX9</accession>
<evidence type="ECO:0000313" key="1">
    <source>
        <dbReference type="EMBL" id="CAK1581459.1"/>
    </source>
</evidence>
<reference evidence="1 2" key="1">
    <citation type="submission" date="2023-11" db="EMBL/GenBank/DDBJ databases">
        <authorList>
            <person name="Hedman E."/>
            <person name="Englund M."/>
            <person name="Stromberg M."/>
            <person name="Nyberg Akerstrom W."/>
            <person name="Nylinder S."/>
            <person name="Jareborg N."/>
            <person name="Kallberg Y."/>
            <person name="Kronander E."/>
        </authorList>
    </citation>
    <scope>NUCLEOTIDE SEQUENCE [LARGE SCALE GENOMIC DNA]</scope>
</reference>
<keyword evidence="2" id="KW-1185">Reference proteome</keyword>
<name>A0AAV1KFX9_9NEOP</name>
<sequence length="73" mass="8494">MSPHAECDSLSRFGREFKRQLLNIQWRCAHAFADLYRAHNTAADRHDVPRRNMDATAACLLVLYGRPMRYGDE</sequence>